<evidence type="ECO:0000259" key="2">
    <source>
        <dbReference type="Pfam" id="PF14214"/>
    </source>
</evidence>
<dbReference type="Proteomes" id="UP000499080">
    <property type="component" value="Unassembled WGS sequence"/>
</dbReference>
<sequence length="127" mass="14714">MVRKFGRPDQFVTFTCNPTWIDILNVLEGQQRPEDGPDIVALVPDYLYRLWRGIYTPNKLRRRNFRGGHRDPPGTAPRRFFREALLVSERHFCGGEMTSQTQKSRTATLPGEKRPKASVKNRLDRTG</sequence>
<feature type="compositionally biased region" description="Polar residues" evidence="1">
    <location>
        <begin position="97"/>
        <end position="107"/>
    </location>
</feature>
<feature type="domain" description="Helitron helicase-like" evidence="2">
    <location>
        <begin position="1"/>
        <end position="43"/>
    </location>
</feature>
<dbReference type="OrthoDB" id="1728974at2759"/>
<evidence type="ECO:0000313" key="3">
    <source>
        <dbReference type="EMBL" id="GBM38176.1"/>
    </source>
</evidence>
<reference evidence="3 4" key="1">
    <citation type="journal article" date="2019" name="Sci. Rep.">
        <title>Orb-weaving spider Araneus ventricosus genome elucidates the spidroin gene catalogue.</title>
        <authorList>
            <person name="Kono N."/>
            <person name="Nakamura H."/>
            <person name="Ohtoshi R."/>
            <person name="Moran D.A.P."/>
            <person name="Shinohara A."/>
            <person name="Yoshida Y."/>
            <person name="Fujiwara M."/>
            <person name="Mori M."/>
            <person name="Tomita M."/>
            <person name="Arakawa K."/>
        </authorList>
    </citation>
    <scope>NUCLEOTIDE SEQUENCE [LARGE SCALE GENOMIC DNA]</scope>
</reference>
<keyword evidence="4" id="KW-1185">Reference proteome</keyword>
<gene>
    <name evidence="3" type="ORF">AVEN_101492_1</name>
</gene>
<dbReference type="AlphaFoldDB" id="A0A4Y2FCI9"/>
<evidence type="ECO:0000313" key="4">
    <source>
        <dbReference type="Proteomes" id="UP000499080"/>
    </source>
</evidence>
<proteinExistence type="predicted"/>
<organism evidence="3 4">
    <name type="scientific">Araneus ventricosus</name>
    <name type="common">Orbweaver spider</name>
    <name type="synonym">Epeira ventricosa</name>
    <dbReference type="NCBI Taxonomy" id="182803"/>
    <lineage>
        <taxon>Eukaryota</taxon>
        <taxon>Metazoa</taxon>
        <taxon>Ecdysozoa</taxon>
        <taxon>Arthropoda</taxon>
        <taxon>Chelicerata</taxon>
        <taxon>Arachnida</taxon>
        <taxon>Araneae</taxon>
        <taxon>Araneomorphae</taxon>
        <taxon>Entelegynae</taxon>
        <taxon>Araneoidea</taxon>
        <taxon>Araneidae</taxon>
        <taxon>Araneus</taxon>
    </lineage>
</organism>
<protein>
    <recommendedName>
        <fullName evidence="2">Helitron helicase-like domain-containing protein</fullName>
    </recommendedName>
</protein>
<name>A0A4Y2FCI9_ARAVE</name>
<dbReference type="InterPro" id="IPR025476">
    <property type="entry name" value="Helitron_helicase-like"/>
</dbReference>
<accession>A0A4Y2FCI9</accession>
<dbReference type="Pfam" id="PF14214">
    <property type="entry name" value="Helitron_like_N"/>
    <property type="match status" value="1"/>
</dbReference>
<feature type="compositionally biased region" description="Basic and acidic residues" evidence="1">
    <location>
        <begin position="111"/>
        <end position="127"/>
    </location>
</feature>
<evidence type="ECO:0000256" key="1">
    <source>
        <dbReference type="SAM" id="MobiDB-lite"/>
    </source>
</evidence>
<comment type="caution">
    <text evidence="3">The sequence shown here is derived from an EMBL/GenBank/DDBJ whole genome shotgun (WGS) entry which is preliminary data.</text>
</comment>
<feature type="region of interest" description="Disordered" evidence="1">
    <location>
        <begin position="94"/>
        <end position="127"/>
    </location>
</feature>
<dbReference type="EMBL" id="BGPR01000861">
    <property type="protein sequence ID" value="GBM38176.1"/>
    <property type="molecule type" value="Genomic_DNA"/>
</dbReference>